<gene>
    <name evidence="1" type="ORF">DPMN_025733</name>
</gene>
<sequence length="100" mass="11120">MELNILRARLFSKKTRGIVKALSSFRVVVVSRTSVLIPLPPACYGCLPKALKCLFCCEFPLYDHLNEEAEKITVTKDLVAKTEAETVSNVTLTIGLVEKH</sequence>
<reference evidence="1" key="1">
    <citation type="journal article" date="2019" name="bioRxiv">
        <title>The Genome of the Zebra Mussel, Dreissena polymorpha: A Resource for Invasive Species Research.</title>
        <authorList>
            <person name="McCartney M.A."/>
            <person name="Auch B."/>
            <person name="Kono T."/>
            <person name="Mallez S."/>
            <person name="Zhang Y."/>
            <person name="Obille A."/>
            <person name="Becker A."/>
            <person name="Abrahante J.E."/>
            <person name="Garbe J."/>
            <person name="Badalamenti J.P."/>
            <person name="Herman A."/>
            <person name="Mangelson H."/>
            <person name="Liachko I."/>
            <person name="Sullivan S."/>
            <person name="Sone E.D."/>
            <person name="Koren S."/>
            <person name="Silverstein K.A.T."/>
            <person name="Beckman K.B."/>
            <person name="Gohl D.M."/>
        </authorList>
    </citation>
    <scope>NUCLEOTIDE SEQUENCE</scope>
    <source>
        <strain evidence="1">Duluth1</strain>
        <tissue evidence="1">Whole animal</tissue>
    </source>
</reference>
<name>A0A9D4LS10_DREPO</name>
<protein>
    <submittedName>
        <fullName evidence="1">Uncharacterized protein</fullName>
    </submittedName>
</protein>
<accession>A0A9D4LS10</accession>
<keyword evidence="2" id="KW-1185">Reference proteome</keyword>
<organism evidence="1 2">
    <name type="scientific">Dreissena polymorpha</name>
    <name type="common">Zebra mussel</name>
    <name type="synonym">Mytilus polymorpha</name>
    <dbReference type="NCBI Taxonomy" id="45954"/>
    <lineage>
        <taxon>Eukaryota</taxon>
        <taxon>Metazoa</taxon>
        <taxon>Spiralia</taxon>
        <taxon>Lophotrochozoa</taxon>
        <taxon>Mollusca</taxon>
        <taxon>Bivalvia</taxon>
        <taxon>Autobranchia</taxon>
        <taxon>Heteroconchia</taxon>
        <taxon>Euheterodonta</taxon>
        <taxon>Imparidentia</taxon>
        <taxon>Neoheterodontei</taxon>
        <taxon>Myida</taxon>
        <taxon>Dreissenoidea</taxon>
        <taxon>Dreissenidae</taxon>
        <taxon>Dreissena</taxon>
    </lineage>
</organism>
<dbReference type="EMBL" id="JAIWYP010000002">
    <property type="protein sequence ID" value="KAH3862759.1"/>
    <property type="molecule type" value="Genomic_DNA"/>
</dbReference>
<reference evidence="1" key="2">
    <citation type="submission" date="2020-11" db="EMBL/GenBank/DDBJ databases">
        <authorList>
            <person name="McCartney M.A."/>
            <person name="Auch B."/>
            <person name="Kono T."/>
            <person name="Mallez S."/>
            <person name="Becker A."/>
            <person name="Gohl D.M."/>
            <person name="Silverstein K.A.T."/>
            <person name="Koren S."/>
            <person name="Bechman K.B."/>
            <person name="Herman A."/>
            <person name="Abrahante J.E."/>
            <person name="Garbe J."/>
        </authorList>
    </citation>
    <scope>NUCLEOTIDE SEQUENCE</scope>
    <source>
        <strain evidence="1">Duluth1</strain>
        <tissue evidence="1">Whole animal</tissue>
    </source>
</reference>
<comment type="caution">
    <text evidence="1">The sequence shown here is derived from an EMBL/GenBank/DDBJ whole genome shotgun (WGS) entry which is preliminary data.</text>
</comment>
<dbReference type="AlphaFoldDB" id="A0A9D4LS10"/>
<dbReference type="Proteomes" id="UP000828390">
    <property type="component" value="Unassembled WGS sequence"/>
</dbReference>
<evidence type="ECO:0000313" key="2">
    <source>
        <dbReference type="Proteomes" id="UP000828390"/>
    </source>
</evidence>
<evidence type="ECO:0000313" key="1">
    <source>
        <dbReference type="EMBL" id="KAH3862759.1"/>
    </source>
</evidence>
<proteinExistence type="predicted"/>